<evidence type="ECO:0000313" key="4">
    <source>
        <dbReference type="Proteomes" id="UP000053789"/>
    </source>
</evidence>
<organism evidence="3 4">
    <name type="scientific">Cladophialophora bantiana (strain ATCC 10958 / CBS 173.52 / CDC B-1940 / NIH 8579)</name>
    <name type="common">Xylohypha bantiana</name>
    <dbReference type="NCBI Taxonomy" id="1442370"/>
    <lineage>
        <taxon>Eukaryota</taxon>
        <taxon>Fungi</taxon>
        <taxon>Dikarya</taxon>
        <taxon>Ascomycota</taxon>
        <taxon>Pezizomycotina</taxon>
        <taxon>Eurotiomycetes</taxon>
        <taxon>Chaetothyriomycetidae</taxon>
        <taxon>Chaetothyriales</taxon>
        <taxon>Herpotrichiellaceae</taxon>
        <taxon>Cladophialophora</taxon>
    </lineage>
</organism>
<dbReference type="InterPro" id="IPR046347">
    <property type="entry name" value="bZIP_sf"/>
</dbReference>
<keyword evidence="4" id="KW-1185">Reference proteome</keyword>
<dbReference type="EMBL" id="KN846981">
    <property type="protein sequence ID" value="KIW97895.1"/>
    <property type="molecule type" value="Genomic_DNA"/>
</dbReference>
<evidence type="ECO:0000259" key="2">
    <source>
        <dbReference type="PROSITE" id="PS00036"/>
    </source>
</evidence>
<proteinExistence type="predicted"/>
<dbReference type="HOGENOM" id="CLU_1250532_0_0_1"/>
<dbReference type="Gene3D" id="1.20.5.170">
    <property type="match status" value="1"/>
</dbReference>
<protein>
    <recommendedName>
        <fullName evidence="2">BZIP domain-containing protein</fullName>
    </recommendedName>
</protein>
<dbReference type="CDD" id="cd14688">
    <property type="entry name" value="bZIP_YAP"/>
    <property type="match status" value="1"/>
</dbReference>
<dbReference type="OrthoDB" id="4157072at2759"/>
<reference evidence="3" key="1">
    <citation type="submission" date="2015-01" db="EMBL/GenBank/DDBJ databases">
        <title>The Genome Sequence of Cladophialophora bantiana CBS 173.52.</title>
        <authorList>
            <consortium name="The Broad Institute Genomics Platform"/>
            <person name="Cuomo C."/>
            <person name="de Hoog S."/>
            <person name="Gorbushina A."/>
            <person name="Stielow B."/>
            <person name="Teixiera M."/>
            <person name="Abouelleil A."/>
            <person name="Chapman S.B."/>
            <person name="Priest M."/>
            <person name="Young S.K."/>
            <person name="Wortman J."/>
            <person name="Nusbaum C."/>
            <person name="Birren B."/>
        </authorList>
    </citation>
    <scope>NUCLEOTIDE SEQUENCE [LARGE SCALE GENOMIC DNA]</scope>
    <source>
        <strain evidence="3">CBS 173.52</strain>
    </source>
</reference>
<dbReference type="VEuPathDB" id="FungiDB:Z519_01479"/>
<name>A0A0D2I3V0_CLAB1</name>
<dbReference type="GO" id="GO:0003700">
    <property type="term" value="F:DNA-binding transcription factor activity"/>
    <property type="evidence" value="ECO:0007669"/>
    <property type="project" value="InterPro"/>
</dbReference>
<evidence type="ECO:0000256" key="1">
    <source>
        <dbReference type="SAM" id="Coils"/>
    </source>
</evidence>
<dbReference type="InterPro" id="IPR004827">
    <property type="entry name" value="bZIP"/>
</dbReference>
<dbReference type="SUPFAM" id="SSF57959">
    <property type="entry name" value="Leucine zipper domain"/>
    <property type="match status" value="1"/>
</dbReference>
<dbReference type="AlphaFoldDB" id="A0A0D2I3V0"/>
<gene>
    <name evidence="3" type="ORF">Z519_01479</name>
</gene>
<dbReference type="Proteomes" id="UP000053789">
    <property type="component" value="Unassembled WGS sequence"/>
</dbReference>
<feature type="domain" description="BZIP" evidence="2">
    <location>
        <begin position="113"/>
        <end position="128"/>
    </location>
</feature>
<dbReference type="PROSITE" id="PS00036">
    <property type="entry name" value="BZIP_BASIC"/>
    <property type="match status" value="1"/>
</dbReference>
<keyword evidence="1" id="KW-0175">Coiled coil</keyword>
<accession>A0A0D2I3V0</accession>
<dbReference type="GeneID" id="27694407"/>
<sequence>MDSLSSPSICAQVIRLKPPSHHIDNFKSSKGYATPDFDQTCAVEGSEWDESPMQTSFSSETRPFAALTPGESTPQGGSPPILAARRSHTLSGVHIIVDQYGRECDVVQTRGERRRAQNRKAQRAYRARREAQLKSASSTLAEHQSQLRTLNRHNRELLDTIKRLKAMILQLEAENQLLREMKSTNVNDMDEPGGWMLESPNFTLPLPSELYWNVRERSYTP</sequence>
<evidence type="ECO:0000313" key="3">
    <source>
        <dbReference type="EMBL" id="KIW97895.1"/>
    </source>
</evidence>
<feature type="coiled-coil region" evidence="1">
    <location>
        <begin position="133"/>
        <end position="181"/>
    </location>
</feature>
<dbReference type="RefSeq" id="XP_016624564.1">
    <property type="nucleotide sequence ID" value="XM_016759236.1"/>
</dbReference>